<keyword evidence="1" id="KW-0472">Membrane</keyword>
<keyword evidence="3" id="KW-1185">Reference proteome</keyword>
<name>A0A1M6JLY5_9FIRM</name>
<feature type="transmembrane region" description="Helical" evidence="1">
    <location>
        <begin position="42"/>
        <end position="61"/>
    </location>
</feature>
<sequence>MGYLILALILIIAVPSYIEVKIRDYYGIQKRTWKNRFVNKTHLIVLVSALFAMVFLVRRTIDQFKGSWIIIIVVAFIVDMFFELRYRKDAKFYMLEVFSFLMIILTYISVSAYLR</sequence>
<reference evidence="2 3" key="1">
    <citation type="submission" date="2016-11" db="EMBL/GenBank/DDBJ databases">
        <authorList>
            <person name="Jaros S."/>
            <person name="Januszkiewicz K."/>
            <person name="Wedrychowicz H."/>
        </authorList>
    </citation>
    <scope>NUCLEOTIDE SEQUENCE [LARGE SCALE GENOMIC DNA]</scope>
    <source>
        <strain evidence="2 3">DSM 17477</strain>
    </source>
</reference>
<evidence type="ECO:0000256" key="1">
    <source>
        <dbReference type="SAM" id="Phobius"/>
    </source>
</evidence>
<keyword evidence="1" id="KW-0812">Transmembrane</keyword>
<accession>A0A1M6JLY5</accession>
<evidence type="ECO:0000313" key="3">
    <source>
        <dbReference type="Proteomes" id="UP000184052"/>
    </source>
</evidence>
<dbReference type="EMBL" id="FQZL01000022">
    <property type="protein sequence ID" value="SHJ47716.1"/>
    <property type="molecule type" value="Genomic_DNA"/>
</dbReference>
<feature type="transmembrane region" description="Helical" evidence="1">
    <location>
        <begin position="92"/>
        <end position="114"/>
    </location>
</feature>
<dbReference type="STRING" id="1121476.SAMN02745751_02653"/>
<protein>
    <recommendedName>
        <fullName evidence="4">DUF4181 domain-containing protein</fullName>
    </recommendedName>
</protein>
<evidence type="ECO:0008006" key="4">
    <source>
        <dbReference type="Google" id="ProtNLM"/>
    </source>
</evidence>
<dbReference type="RefSeq" id="WP_073050055.1">
    <property type="nucleotide sequence ID" value="NZ_FQZL01000022.1"/>
</dbReference>
<dbReference type="Proteomes" id="UP000184052">
    <property type="component" value="Unassembled WGS sequence"/>
</dbReference>
<gene>
    <name evidence="2" type="ORF">SAMN02745751_02653</name>
</gene>
<organism evidence="2 3">
    <name type="scientific">Dethiosulfatibacter aminovorans DSM 17477</name>
    <dbReference type="NCBI Taxonomy" id="1121476"/>
    <lineage>
        <taxon>Bacteria</taxon>
        <taxon>Bacillati</taxon>
        <taxon>Bacillota</taxon>
        <taxon>Tissierellia</taxon>
        <taxon>Dethiosulfatibacter</taxon>
    </lineage>
</organism>
<dbReference type="AlphaFoldDB" id="A0A1M6JLY5"/>
<feature type="transmembrane region" description="Helical" evidence="1">
    <location>
        <begin position="68"/>
        <end position="86"/>
    </location>
</feature>
<proteinExistence type="predicted"/>
<evidence type="ECO:0000313" key="2">
    <source>
        <dbReference type="EMBL" id="SHJ47716.1"/>
    </source>
</evidence>
<keyword evidence="1" id="KW-1133">Transmembrane helix</keyword>